<dbReference type="Proteomes" id="UP000478837">
    <property type="component" value="Unassembled WGS sequence"/>
</dbReference>
<protein>
    <submittedName>
        <fullName evidence="2">DUF3718 domain-containing protein</fullName>
    </submittedName>
</protein>
<dbReference type="RefSeq" id="WP_083595218.1">
    <property type="nucleotide sequence ID" value="NZ_JAAAWP010000001.1"/>
</dbReference>
<proteinExistence type="predicted"/>
<gene>
    <name evidence="2" type="ORF">GTW09_01570</name>
</gene>
<dbReference type="InterPro" id="IPR022193">
    <property type="entry name" value="DUF3718"/>
</dbReference>
<evidence type="ECO:0000256" key="1">
    <source>
        <dbReference type="SAM" id="SignalP"/>
    </source>
</evidence>
<keyword evidence="1" id="KW-0732">Signal</keyword>
<reference evidence="2 3" key="1">
    <citation type="submission" date="2020-01" db="EMBL/GenBank/DDBJ databases">
        <title>Genomes of bacteria type strains.</title>
        <authorList>
            <person name="Chen J."/>
            <person name="Zhu S."/>
            <person name="Yang J."/>
        </authorList>
    </citation>
    <scope>NUCLEOTIDE SEQUENCE [LARGE SCALE GENOMIC DNA]</scope>
    <source>
        <strain evidence="2 3">LMG 22958</strain>
    </source>
</reference>
<comment type="caution">
    <text evidence="2">The sequence shown here is derived from an EMBL/GenBank/DDBJ whole genome shotgun (WGS) entry which is preliminary data.</text>
</comment>
<feature type="signal peptide" evidence="1">
    <location>
        <begin position="1"/>
        <end position="21"/>
    </location>
</feature>
<accession>A0A6L9MPW8</accession>
<organism evidence="2 3">
    <name type="scientific">Alteromonas hispanica</name>
    <dbReference type="NCBI Taxonomy" id="315421"/>
    <lineage>
        <taxon>Bacteria</taxon>
        <taxon>Pseudomonadati</taxon>
        <taxon>Pseudomonadota</taxon>
        <taxon>Gammaproteobacteria</taxon>
        <taxon>Alteromonadales</taxon>
        <taxon>Alteromonadaceae</taxon>
        <taxon>Alteromonas/Salinimonas group</taxon>
        <taxon>Alteromonas</taxon>
    </lineage>
</organism>
<evidence type="ECO:0000313" key="3">
    <source>
        <dbReference type="Proteomes" id="UP000478837"/>
    </source>
</evidence>
<dbReference type="EMBL" id="JAAAWP010000001">
    <property type="protein sequence ID" value="NDW20222.1"/>
    <property type="molecule type" value="Genomic_DNA"/>
</dbReference>
<name>A0A6L9MPW8_9ALTE</name>
<feature type="chain" id="PRO_5026756044" evidence="1">
    <location>
        <begin position="22"/>
        <end position="106"/>
    </location>
</feature>
<sequence length="106" mass="11542">MKLFKTLIATAALSFAVNANAAETQKEVRFIGETEFAGFCKAIVNDDIRTLRSSLSRSVGRIGDSQRQVLRVITSDTGLTCNGSNLIDFSVERGADSVHEFLISRS</sequence>
<dbReference type="Pfam" id="PF12514">
    <property type="entry name" value="DUF3718"/>
    <property type="match status" value="1"/>
</dbReference>
<dbReference type="AlphaFoldDB" id="A0A6L9MPW8"/>
<evidence type="ECO:0000313" key="2">
    <source>
        <dbReference type="EMBL" id="NDW20222.1"/>
    </source>
</evidence>
<keyword evidence="3" id="KW-1185">Reference proteome</keyword>